<gene>
    <name evidence="1" type="ORF">F7O44_28240</name>
</gene>
<protein>
    <submittedName>
        <fullName evidence="1">Uncharacterized protein</fullName>
    </submittedName>
</protein>
<dbReference type="Gene3D" id="1.25.40.10">
    <property type="entry name" value="Tetratricopeptide repeat domain"/>
    <property type="match status" value="1"/>
</dbReference>
<evidence type="ECO:0000313" key="1">
    <source>
        <dbReference type="EMBL" id="NDL60972.1"/>
    </source>
</evidence>
<dbReference type="AlphaFoldDB" id="A0A7K3MDA2"/>
<keyword evidence="2" id="KW-1185">Reference proteome</keyword>
<dbReference type="SUPFAM" id="SSF48452">
    <property type="entry name" value="TPR-like"/>
    <property type="match status" value="1"/>
</dbReference>
<sequence length="343" mass="36777">MIREWANGRRGLSEMYAELFTAVFGVPFTASSPVGSDQLGDDDAPATQNGAAELADRLKASVVVDGQLIELFESQTQSLRLLDRQLGAARLLAQTEAHIVQMTELLRYSLPGGHRSALGAAIAEAAALAGWQALDLGDPAGAWRHHETAKAAAYESGNVVILAHVTAQQAYALLDAEQHEHALPLVTQALTAARGKVPNLLWSWLSAVQAEAAAARGEEQQTRQAIDRAADVLPSDPVDPELPFVVLDEVHLMRWRGHCLARLGSAEAVHDLRSALADLDPSFTRAAAALHCDLALTHSVRGDHQEARAEAQTAEQLAARTGSARQHRRITTLIASGNTHRCP</sequence>
<reference evidence="1 2" key="1">
    <citation type="submission" date="2019-11" db="EMBL/GenBank/DDBJ databases">
        <authorList>
            <person name="Li X.-J."/>
            <person name="Feng X.-M."/>
        </authorList>
    </citation>
    <scope>NUCLEOTIDE SEQUENCE [LARGE SCALE GENOMIC DNA]</scope>
    <source>
        <strain evidence="1 2">XMNu-373</strain>
    </source>
</reference>
<dbReference type="RefSeq" id="WP_162453690.1">
    <property type="nucleotide sequence ID" value="NZ_WLZY01000016.1"/>
</dbReference>
<accession>A0A7K3MDA2</accession>
<dbReference type="InterPro" id="IPR011990">
    <property type="entry name" value="TPR-like_helical_dom_sf"/>
</dbReference>
<comment type="caution">
    <text evidence="1">The sequence shown here is derived from an EMBL/GenBank/DDBJ whole genome shotgun (WGS) entry which is preliminary data.</text>
</comment>
<evidence type="ECO:0000313" key="2">
    <source>
        <dbReference type="Proteomes" id="UP000460435"/>
    </source>
</evidence>
<proteinExistence type="predicted"/>
<name>A0A7K3MDA2_9ACTN</name>
<dbReference type="Proteomes" id="UP000460435">
    <property type="component" value="Unassembled WGS sequence"/>
</dbReference>
<organism evidence="1 2">
    <name type="scientific">Phytoactinopolyspora mesophila</name>
    <dbReference type="NCBI Taxonomy" id="2650750"/>
    <lineage>
        <taxon>Bacteria</taxon>
        <taxon>Bacillati</taxon>
        <taxon>Actinomycetota</taxon>
        <taxon>Actinomycetes</taxon>
        <taxon>Jiangellales</taxon>
        <taxon>Jiangellaceae</taxon>
        <taxon>Phytoactinopolyspora</taxon>
    </lineage>
</organism>
<dbReference type="EMBL" id="WLZY01000016">
    <property type="protein sequence ID" value="NDL60972.1"/>
    <property type="molecule type" value="Genomic_DNA"/>
</dbReference>